<keyword evidence="1" id="KW-0695">RNA-directed DNA polymerase</keyword>
<dbReference type="Gene3D" id="2.40.70.10">
    <property type="entry name" value="Acid Proteases"/>
    <property type="match status" value="1"/>
</dbReference>
<dbReference type="PANTHER" id="PTHR33067:SF35">
    <property type="entry name" value="ASPARTIC PEPTIDASE DDI1-TYPE DOMAIN-CONTAINING PROTEIN"/>
    <property type="match status" value="1"/>
</dbReference>
<reference evidence="1" key="1">
    <citation type="journal article" date="2019" name="Sci. Rep.">
        <title>Draft genome of Tanacetum cinerariifolium, the natural source of mosquito coil.</title>
        <authorList>
            <person name="Yamashiro T."/>
            <person name="Shiraishi A."/>
            <person name="Satake H."/>
            <person name="Nakayama K."/>
        </authorList>
    </citation>
    <scope>NUCLEOTIDE SEQUENCE</scope>
</reference>
<name>A0A6L2KP52_TANCI</name>
<dbReference type="CDD" id="cd00303">
    <property type="entry name" value="retropepsin_like"/>
    <property type="match status" value="1"/>
</dbReference>
<dbReference type="GO" id="GO:0003964">
    <property type="term" value="F:RNA-directed DNA polymerase activity"/>
    <property type="evidence" value="ECO:0007669"/>
    <property type="project" value="UniProtKB-KW"/>
</dbReference>
<dbReference type="EMBL" id="BKCJ010002599">
    <property type="protein sequence ID" value="GEU49674.1"/>
    <property type="molecule type" value="Genomic_DNA"/>
</dbReference>
<comment type="caution">
    <text evidence="1">The sequence shown here is derived from an EMBL/GenBank/DDBJ whole genome shotgun (WGS) entry which is preliminary data.</text>
</comment>
<proteinExistence type="predicted"/>
<accession>A0A6L2KP52</accession>
<keyword evidence="1" id="KW-0808">Transferase</keyword>
<dbReference type="InterPro" id="IPR021109">
    <property type="entry name" value="Peptidase_aspartic_dom_sf"/>
</dbReference>
<gene>
    <name evidence="1" type="ORF">Tci_021652</name>
</gene>
<keyword evidence="1" id="KW-0548">Nucleotidyltransferase</keyword>
<dbReference type="AlphaFoldDB" id="A0A6L2KP52"/>
<sequence length="298" mass="34437">MHTRASNFELVEHLAEPERTLNQRLRRRKSRFPFEQRNNPPQQPRIVYMPILDINYFRHFLITLQNLNPMDDEPMWAVDRVVALTPSFAITIPDTANEFAIKGNHLTLFKGNQFNGRIKTDSNKHVHEFLGEMLRNRHGHNLSKGNTIKIFYRGLNEITQEFLNVTAGADLCASINLVPYSLYAKLSLENLKPTQMSVRLADRSFQYPIEISENMLVEVGKLTFPADFVILKMEEDSKVPLILGRYFLHTADVVTQVKQKQLNLKDGTERMIFHMDSAIKHSYSNDDTCFSIDIIAKS</sequence>
<dbReference type="PANTHER" id="PTHR33067">
    <property type="entry name" value="RNA-DIRECTED DNA POLYMERASE-RELATED"/>
    <property type="match status" value="1"/>
</dbReference>
<evidence type="ECO:0000313" key="1">
    <source>
        <dbReference type="EMBL" id="GEU49674.1"/>
    </source>
</evidence>
<organism evidence="1">
    <name type="scientific">Tanacetum cinerariifolium</name>
    <name type="common">Dalmatian daisy</name>
    <name type="synonym">Chrysanthemum cinerariifolium</name>
    <dbReference type="NCBI Taxonomy" id="118510"/>
    <lineage>
        <taxon>Eukaryota</taxon>
        <taxon>Viridiplantae</taxon>
        <taxon>Streptophyta</taxon>
        <taxon>Embryophyta</taxon>
        <taxon>Tracheophyta</taxon>
        <taxon>Spermatophyta</taxon>
        <taxon>Magnoliopsida</taxon>
        <taxon>eudicotyledons</taxon>
        <taxon>Gunneridae</taxon>
        <taxon>Pentapetalae</taxon>
        <taxon>asterids</taxon>
        <taxon>campanulids</taxon>
        <taxon>Asterales</taxon>
        <taxon>Asteraceae</taxon>
        <taxon>Asteroideae</taxon>
        <taxon>Anthemideae</taxon>
        <taxon>Anthemidinae</taxon>
        <taxon>Tanacetum</taxon>
    </lineage>
</organism>
<protein>
    <submittedName>
        <fullName evidence="1">Reverse transcriptase domain-containing protein</fullName>
    </submittedName>
</protein>